<evidence type="ECO:0008006" key="4">
    <source>
        <dbReference type="Google" id="ProtNLM"/>
    </source>
</evidence>
<reference evidence="2 3" key="1">
    <citation type="submission" date="2023-02" db="EMBL/GenBank/DDBJ databases">
        <title>Genome sequence of Lentisphaera profundi SAORIC-696.</title>
        <authorList>
            <person name="Kim e."/>
            <person name="Cho J.-C."/>
            <person name="Choi A."/>
            <person name="Kang I."/>
        </authorList>
    </citation>
    <scope>NUCLEOTIDE SEQUENCE [LARGE SCALE GENOMIC DNA]</scope>
    <source>
        <strain evidence="2 3">SAORIC-696</strain>
    </source>
</reference>
<organism evidence="2 3">
    <name type="scientific">Lentisphaera profundi</name>
    <dbReference type="NCBI Taxonomy" id="1658616"/>
    <lineage>
        <taxon>Bacteria</taxon>
        <taxon>Pseudomonadati</taxon>
        <taxon>Lentisphaerota</taxon>
        <taxon>Lentisphaeria</taxon>
        <taxon>Lentisphaerales</taxon>
        <taxon>Lentisphaeraceae</taxon>
        <taxon>Lentisphaera</taxon>
    </lineage>
</organism>
<evidence type="ECO:0000313" key="3">
    <source>
        <dbReference type="Proteomes" id="UP001214250"/>
    </source>
</evidence>
<dbReference type="PANTHER" id="PTHR43317">
    <property type="entry name" value="THERMOSPERMINE SYNTHASE ACAULIS5"/>
    <property type="match status" value="1"/>
</dbReference>
<proteinExistence type="predicted"/>
<gene>
    <name evidence="2" type="ORF">PQO03_16370</name>
</gene>
<dbReference type="Pfam" id="PF01564">
    <property type="entry name" value="Spermine_synth"/>
    <property type="match status" value="1"/>
</dbReference>
<keyword evidence="3" id="KW-1185">Reference proteome</keyword>
<protein>
    <recommendedName>
        <fullName evidence="4">Spermidine synthase</fullName>
    </recommendedName>
</protein>
<sequence length="253" mass="28853">MKINAPCISSIVDEHGPINVYQTRTSLILSFDGEIYQSYMKLKHINGLELAYTQAMMTGLLFIPELKTATIMGLGAGSMAKNLLSSFSDLKVHAIEYREEVVNTAKKYFYLPDSDRLFIHIDDAANHIKNTDIKSDIIFSDLYTSQGMEPKQVQSTYLRDCKKKLNEQGLLVLNIWHTALDSREELDELLAAEFENRLLSFEVESGNTIVLAFKNDIPSIVSKEFFMKAKDFQEQMKIPMEAHAQLLWNTQDL</sequence>
<dbReference type="SUPFAM" id="SSF53335">
    <property type="entry name" value="S-adenosyl-L-methionine-dependent methyltransferases"/>
    <property type="match status" value="1"/>
</dbReference>
<accession>A0ABY7W1R4</accession>
<dbReference type="RefSeq" id="WP_274154268.1">
    <property type="nucleotide sequence ID" value="NZ_CP117812.1"/>
</dbReference>
<dbReference type="CDD" id="cd02440">
    <property type="entry name" value="AdoMet_MTases"/>
    <property type="match status" value="1"/>
</dbReference>
<dbReference type="EMBL" id="CP117812">
    <property type="protein sequence ID" value="WDE99413.1"/>
    <property type="molecule type" value="Genomic_DNA"/>
</dbReference>
<name>A0ABY7W1R4_9BACT</name>
<dbReference type="Gene3D" id="3.40.50.150">
    <property type="entry name" value="Vaccinia Virus protein VP39"/>
    <property type="match status" value="1"/>
</dbReference>
<evidence type="ECO:0000256" key="1">
    <source>
        <dbReference type="ARBA" id="ARBA00023115"/>
    </source>
</evidence>
<dbReference type="PANTHER" id="PTHR43317:SF1">
    <property type="entry name" value="THERMOSPERMINE SYNTHASE ACAULIS5"/>
    <property type="match status" value="1"/>
</dbReference>
<evidence type="ECO:0000313" key="2">
    <source>
        <dbReference type="EMBL" id="WDE99413.1"/>
    </source>
</evidence>
<dbReference type="InterPro" id="IPR029063">
    <property type="entry name" value="SAM-dependent_MTases_sf"/>
</dbReference>
<dbReference type="Proteomes" id="UP001214250">
    <property type="component" value="Chromosome 2"/>
</dbReference>
<keyword evidence="1" id="KW-0620">Polyamine biosynthesis</keyword>